<organism evidence="2 3">
    <name type="scientific">Gimesia maris</name>
    <dbReference type="NCBI Taxonomy" id="122"/>
    <lineage>
        <taxon>Bacteria</taxon>
        <taxon>Pseudomonadati</taxon>
        <taxon>Planctomycetota</taxon>
        <taxon>Planctomycetia</taxon>
        <taxon>Planctomycetales</taxon>
        <taxon>Planctomycetaceae</taxon>
        <taxon>Gimesia</taxon>
    </lineage>
</organism>
<dbReference type="EMBL" id="DQAY01000078">
    <property type="protein sequence ID" value="HCO24045.1"/>
    <property type="molecule type" value="Genomic_DNA"/>
</dbReference>
<comment type="caution">
    <text evidence="2">The sequence shown here is derived from an EMBL/GenBank/DDBJ whole genome shotgun (WGS) entry which is preliminary data.</text>
</comment>
<evidence type="ECO:0000313" key="2">
    <source>
        <dbReference type="EMBL" id="HCO24045.1"/>
    </source>
</evidence>
<accession>A0A3D3R5G1</accession>
<reference evidence="2 3" key="1">
    <citation type="journal article" date="2018" name="Nat. Biotechnol.">
        <title>A standardized bacterial taxonomy based on genome phylogeny substantially revises the tree of life.</title>
        <authorList>
            <person name="Parks D.H."/>
            <person name="Chuvochina M."/>
            <person name="Waite D.W."/>
            <person name="Rinke C."/>
            <person name="Skarshewski A."/>
            <person name="Chaumeil P.A."/>
            <person name="Hugenholtz P."/>
        </authorList>
    </citation>
    <scope>NUCLEOTIDE SEQUENCE [LARGE SCALE GENOMIC DNA]</scope>
    <source>
        <strain evidence="2">UBA9375</strain>
    </source>
</reference>
<sequence length="150" mass="16663">MSFRGHRKRELAQVKDLLSTASSIIIILFCISLFFLSEGNRSDSGGPAPLNKDSAEIQAGKHPRAKTTLFSRVQSVKLKKGVLMFVTIGEEGLREHFFLIRDKNVVLVKKNAGDMPGNSIKFDDDGYNTLLVTIPNTFDIDLMDAMTTPF</sequence>
<feature type="transmembrane region" description="Helical" evidence="1">
    <location>
        <begin position="17"/>
        <end position="36"/>
    </location>
</feature>
<proteinExistence type="predicted"/>
<evidence type="ECO:0000256" key="1">
    <source>
        <dbReference type="SAM" id="Phobius"/>
    </source>
</evidence>
<dbReference type="Proteomes" id="UP000263642">
    <property type="component" value="Unassembled WGS sequence"/>
</dbReference>
<name>A0A3D3R5G1_9PLAN</name>
<keyword evidence="1" id="KW-1133">Transmembrane helix</keyword>
<dbReference type="AlphaFoldDB" id="A0A3D3R5G1"/>
<keyword evidence="1" id="KW-0472">Membrane</keyword>
<keyword evidence="1" id="KW-0812">Transmembrane</keyword>
<protein>
    <submittedName>
        <fullName evidence="2">Uncharacterized protein</fullName>
    </submittedName>
</protein>
<gene>
    <name evidence="2" type="ORF">DIT97_13730</name>
</gene>
<evidence type="ECO:0000313" key="3">
    <source>
        <dbReference type="Proteomes" id="UP000263642"/>
    </source>
</evidence>